<dbReference type="GO" id="GO:0005737">
    <property type="term" value="C:cytoplasm"/>
    <property type="evidence" value="ECO:0007669"/>
    <property type="project" value="UniProtKB-ARBA"/>
</dbReference>
<dbReference type="eggNOG" id="KOG0583">
    <property type="taxonomic scope" value="Eukaryota"/>
</dbReference>
<keyword evidence="6 11" id="KW-0547">Nucleotide-binding</keyword>
<dbReference type="RefSeq" id="XP_009230016.1">
    <property type="nucleotide sequence ID" value="XM_009231752.1"/>
</dbReference>
<evidence type="ECO:0000313" key="14">
    <source>
        <dbReference type="EMBL" id="EJT68597.1"/>
    </source>
</evidence>
<dbReference type="PANTHER" id="PTHR24346">
    <property type="entry name" value="MAP/MICROTUBULE AFFINITY-REGULATING KINASE"/>
    <property type="match status" value="1"/>
</dbReference>
<name>J3PJY9_GAET3</name>
<reference evidence="15" key="5">
    <citation type="submission" date="2018-04" db="UniProtKB">
        <authorList>
            <consortium name="EnsemblFungi"/>
        </authorList>
    </citation>
    <scope>IDENTIFICATION</scope>
    <source>
        <strain evidence="15">R3-111a-1</strain>
    </source>
</reference>
<evidence type="ECO:0000256" key="8">
    <source>
        <dbReference type="ARBA" id="ARBA00022840"/>
    </source>
</evidence>
<organism evidence="14">
    <name type="scientific">Gaeumannomyces tritici (strain R3-111a-1)</name>
    <name type="common">Wheat and barley take-all root rot fungus</name>
    <name type="synonym">Gaeumannomyces graminis var. tritici</name>
    <dbReference type="NCBI Taxonomy" id="644352"/>
    <lineage>
        <taxon>Eukaryota</taxon>
        <taxon>Fungi</taxon>
        <taxon>Dikarya</taxon>
        <taxon>Ascomycota</taxon>
        <taxon>Pezizomycotina</taxon>
        <taxon>Sordariomycetes</taxon>
        <taxon>Sordariomycetidae</taxon>
        <taxon>Magnaporthales</taxon>
        <taxon>Magnaporthaceae</taxon>
        <taxon>Gaeumannomyces</taxon>
    </lineage>
</organism>
<dbReference type="EnsemblFungi" id="EJT68597">
    <property type="protein sequence ID" value="EJT68597"/>
    <property type="gene ID" value="GGTG_13831"/>
</dbReference>
<dbReference type="AlphaFoldDB" id="J3PJY9"/>
<evidence type="ECO:0000256" key="11">
    <source>
        <dbReference type="PROSITE-ProRule" id="PRU10141"/>
    </source>
</evidence>
<dbReference type="PROSITE" id="PS00107">
    <property type="entry name" value="PROTEIN_KINASE_ATP"/>
    <property type="match status" value="1"/>
</dbReference>
<dbReference type="FunFam" id="1.10.510.10:FF:000397">
    <property type="entry name" value="Serine/threonine-protein kinase KIN4"/>
    <property type="match status" value="1"/>
</dbReference>
<evidence type="ECO:0000256" key="4">
    <source>
        <dbReference type="ARBA" id="ARBA00022553"/>
    </source>
</evidence>
<dbReference type="GO" id="GO:0045033">
    <property type="term" value="P:peroxisome inheritance"/>
    <property type="evidence" value="ECO:0007669"/>
    <property type="project" value="UniProtKB-ARBA"/>
</dbReference>
<feature type="compositionally biased region" description="Polar residues" evidence="12">
    <location>
        <begin position="414"/>
        <end position="424"/>
    </location>
</feature>
<dbReference type="GO" id="GO:0004674">
    <property type="term" value="F:protein serine/threonine kinase activity"/>
    <property type="evidence" value="ECO:0007669"/>
    <property type="project" value="UniProtKB-KW"/>
</dbReference>
<feature type="compositionally biased region" description="Polar residues" evidence="12">
    <location>
        <begin position="877"/>
        <end position="894"/>
    </location>
</feature>
<feature type="compositionally biased region" description="Polar residues" evidence="12">
    <location>
        <begin position="340"/>
        <end position="371"/>
    </location>
</feature>
<dbReference type="FunFam" id="3.30.200.20:FF:000042">
    <property type="entry name" value="Aurora kinase A"/>
    <property type="match status" value="1"/>
</dbReference>
<dbReference type="GO" id="GO:0035556">
    <property type="term" value="P:intracellular signal transduction"/>
    <property type="evidence" value="ECO:0007669"/>
    <property type="project" value="TreeGrafter"/>
</dbReference>
<evidence type="ECO:0000256" key="6">
    <source>
        <dbReference type="ARBA" id="ARBA00022741"/>
    </source>
</evidence>
<evidence type="ECO:0000256" key="10">
    <source>
        <dbReference type="ARBA" id="ARBA00048679"/>
    </source>
</evidence>
<dbReference type="PROSITE" id="PS50011">
    <property type="entry name" value="PROTEIN_KINASE_DOM"/>
    <property type="match status" value="1"/>
</dbReference>
<keyword evidence="4" id="KW-0597">Phosphoprotein</keyword>
<proteinExistence type="predicted"/>
<dbReference type="SMART" id="SM00220">
    <property type="entry name" value="S_TKc"/>
    <property type="match status" value="1"/>
</dbReference>
<dbReference type="GeneID" id="20354289"/>
<dbReference type="GO" id="GO:0051094">
    <property type="term" value="P:positive regulation of developmental process"/>
    <property type="evidence" value="ECO:0007669"/>
    <property type="project" value="UniProtKB-ARBA"/>
</dbReference>
<keyword evidence="7 14" id="KW-0418">Kinase</keyword>
<dbReference type="OrthoDB" id="193931at2759"/>
<evidence type="ECO:0000256" key="7">
    <source>
        <dbReference type="ARBA" id="ARBA00022777"/>
    </source>
</evidence>
<comment type="catalytic activity">
    <reaction evidence="9">
        <text>L-threonyl-[protein] + ATP = O-phospho-L-threonyl-[protein] + ADP + H(+)</text>
        <dbReference type="Rhea" id="RHEA:46608"/>
        <dbReference type="Rhea" id="RHEA-COMP:11060"/>
        <dbReference type="Rhea" id="RHEA-COMP:11605"/>
        <dbReference type="ChEBI" id="CHEBI:15378"/>
        <dbReference type="ChEBI" id="CHEBI:30013"/>
        <dbReference type="ChEBI" id="CHEBI:30616"/>
        <dbReference type="ChEBI" id="CHEBI:61977"/>
        <dbReference type="ChEBI" id="CHEBI:456216"/>
        <dbReference type="EC" id="2.7.11.1"/>
    </reaction>
</comment>
<dbReference type="HOGENOM" id="CLU_320048_0_0_1"/>
<evidence type="ECO:0000259" key="13">
    <source>
        <dbReference type="PROSITE" id="PS50011"/>
    </source>
</evidence>
<feature type="region of interest" description="Disordered" evidence="12">
    <location>
        <begin position="811"/>
        <end position="907"/>
    </location>
</feature>
<dbReference type="InterPro" id="IPR008271">
    <property type="entry name" value="Ser/Thr_kinase_AS"/>
</dbReference>
<reference evidence="14" key="3">
    <citation type="submission" date="2010-09" db="EMBL/GenBank/DDBJ databases">
        <title>Annotation of Gaeumannomyces graminis var. tritici R3-111a-1.</title>
        <authorList>
            <consortium name="The Broad Institute Genome Sequencing Platform"/>
            <person name="Ma L.-J."/>
            <person name="Dead R."/>
            <person name="Young S.K."/>
            <person name="Zeng Q."/>
            <person name="Gargeya S."/>
            <person name="Fitzgerald M."/>
            <person name="Haas B."/>
            <person name="Abouelleil A."/>
            <person name="Alvarado L."/>
            <person name="Arachchi H.M."/>
            <person name="Berlin A."/>
            <person name="Brown A."/>
            <person name="Chapman S.B."/>
            <person name="Chen Z."/>
            <person name="Dunbar C."/>
            <person name="Freedman E."/>
            <person name="Gearin G."/>
            <person name="Gellesch M."/>
            <person name="Goldberg J."/>
            <person name="Griggs A."/>
            <person name="Gujja S."/>
            <person name="Heiman D."/>
            <person name="Howarth C."/>
            <person name="Larson L."/>
            <person name="Lui A."/>
            <person name="MacDonald P.J.P."/>
            <person name="Mehta T."/>
            <person name="Montmayeur A."/>
            <person name="Murphy C."/>
            <person name="Neiman D."/>
            <person name="Pearson M."/>
            <person name="Priest M."/>
            <person name="Roberts A."/>
            <person name="Saif S."/>
            <person name="Shea T."/>
            <person name="Shenoy N."/>
            <person name="Sisk P."/>
            <person name="Stolte C."/>
            <person name="Sykes S."/>
            <person name="Yandava C."/>
            <person name="Wortman J."/>
            <person name="Nusbaum C."/>
            <person name="Birren B."/>
        </authorList>
    </citation>
    <scope>NUCLEOTIDE SEQUENCE</scope>
    <source>
        <strain evidence="14">R3-111a-1</strain>
    </source>
</reference>
<dbReference type="Pfam" id="PF00069">
    <property type="entry name" value="Pkinase"/>
    <property type="match status" value="1"/>
</dbReference>
<comment type="catalytic activity">
    <reaction evidence="10">
        <text>L-seryl-[protein] + ATP = O-phospho-L-seryl-[protein] + ADP + H(+)</text>
        <dbReference type="Rhea" id="RHEA:17989"/>
        <dbReference type="Rhea" id="RHEA-COMP:9863"/>
        <dbReference type="Rhea" id="RHEA-COMP:11604"/>
        <dbReference type="ChEBI" id="CHEBI:15378"/>
        <dbReference type="ChEBI" id="CHEBI:29999"/>
        <dbReference type="ChEBI" id="CHEBI:30616"/>
        <dbReference type="ChEBI" id="CHEBI:83421"/>
        <dbReference type="ChEBI" id="CHEBI:456216"/>
        <dbReference type="EC" id="2.7.11.1"/>
    </reaction>
</comment>
<reference evidence="16" key="1">
    <citation type="submission" date="2010-07" db="EMBL/GenBank/DDBJ databases">
        <title>The genome sequence of Gaeumannomyces graminis var. tritici strain R3-111a-1.</title>
        <authorList>
            <consortium name="The Broad Institute Genome Sequencing Platform"/>
            <person name="Ma L.-J."/>
            <person name="Dead R."/>
            <person name="Young S."/>
            <person name="Zeng Q."/>
            <person name="Koehrsen M."/>
            <person name="Alvarado L."/>
            <person name="Berlin A."/>
            <person name="Chapman S.B."/>
            <person name="Chen Z."/>
            <person name="Freedman E."/>
            <person name="Gellesch M."/>
            <person name="Goldberg J."/>
            <person name="Griggs A."/>
            <person name="Gujja S."/>
            <person name="Heilman E.R."/>
            <person name="Heiman D."/>
            <person name="Hepburn T."/>
            <person name="Howarth C."/>
            <person name="Jen D."/>
            <person name="Larson L."/>
            <person name="Mehta T."/>
            <person name="Neiman D."/>
            <person name="Pearson M."/>
            <person name="Roberts A."/>
            <person name="Saif S."/>
            <person name="Shea T."/>
            <person name="Shenoy N."/>
            <person name="Sisk P."/>
            <person name="Stolte C."/>
            <person name="Sykes S."/>
            <person name="Walk T."/>
            <person name="White J."/>
            <person name="Yandava C."/>
            <person name="Haas B."/>
            <person name="Nusbaum C."/>
            <person name="Birren B."/>
        </authorList>
    </citation>
    <scope>NUCLEOTIDE SEQUENCE [LARGE SCALE GENOMIC DNA]</scope>
    <source>
        <strain evidence="16">R3-111a-1</strain>
    </source>
</reference>
<feature type="domain" description="Protein kinase" evidence="13">
    <location>
        <begin position="494"/>
        <end position="788"/>
    </location>
</feature>
<gene>
    <name evidence="15" type="primary">20354289</name>
    <name evidence="14" type="ORF">GGTG_13831</name>
</gene>
<feature type="region of interest" description="Disordered" evidence="12">
    <location>
        <begin position="321"/>
        <end position="430"/>
    </location>
</feature>
<evidence type="ECO:0000256" key="12">
    <source>
        <dbReference type="SAM" id="MobiDB-lite"/>
    </source>
</evidence>
<keyword evidence="8 11" id="KW-0067">ATP-binding</keyword>
<dbReference type="InterPro" id="IPR011009">
    <property type="entry name" value="Kinase-like_dom_sf"/>
</dbReference>
<evidence type="ECO:0000256" key="5">
    <source>
        <dbReference type="ARBA" id="ARBA00022679"/>
    </source>
</evidence>
<evidence type="ECO:0000313" key="15">
    <source>
        <dbReference type="EnsemblFungi" id="EJT68597"/>
    </source>
</evidence>
<reference evidence="14" key="2">
    <citation type="submission" date="2010-07" db="EMBL/GenBank/DDBJ databases">
        <authorList>
            <consortium name="The Broad Institute Genome Sequencing Platform"/>
            <consortium name="Broad Institute Genome Sequencing Center for Infectious Disease"/>
            <person name="Ma L.-J."/>
            <person name="Dead R."/>
            <person name="Young S."/>
            <person name="Zeng Q."/>
            <person name="Koehrsen M."/>
            <person name="Alvarado L."/>
            <person name="Berlin A."/>
            <person name="Chapman S.B."/>
            <person name="Chen Z."/>
            <person name="Freedman E."/>
            <person name="Gellesch M."/>
            <person name="Goldberg J."/>
            <person name="Griggs A."/>
            <person name="Gujja S."/>
            <person name="Heilman E.R."/>
            <person name="Heiman D."/>
            <person name="Hepburn T."/>
            <person name="Howarth C."/>
            <person name="Jen D."/>
            <person name="Larson L."/>
            <person name="Mehta T."/>
            <person name="Neiman D."/>
            <person name="Pearson M."/>
            <person name="Roberts A."/>
            <person name="Saif S."/>
            <person name="Shea T."/>
            <person name="Shenoy N."/>
            <person name="Sisk P."/>
            <person name="Stolte C."/>
            <person name="Sykes S."/>
            <person name="Walk T."/>
            <person name="White J."/>
            <person name="Yandava C."/>
            <person name="Haas B."/>
            <person name="Nusbaum C."/>
            <person name="Birren B."/>
        </authorList>
    </citation>
    <scope>NUCLEOTIDE SEQUENCE</scope>
    <source>
        <strain evidence="14">R3-111a-1</strain>
    </source>
</reference>
<dbReference type="Gene3D" id="1.10.510.10">
    <property type="entry name" value="Transferase(Phosphotransferase) domain 1"/>
    <property type="match status" value="1"/>
</dbReference>
<dbReference type="InterPro" id="IPR017441">
    <property type="entry name" value="Protein_kinase_ATP_BS"/>
</dbReference>
<dbReference type="EC" id="2.7.11.1" evidence="2"/>
<dbReference type="SUPFAM" id="SSF56112">
    <property type="entry name" value="Protein kinase-like (PK-like)"/>
    <property type="match status" value="1"/>
</dbReference>
<evidence type="ECO:0000256" key="3">
    <source>
        <dbReference type="ARBA" id="ARBA00022527"/>
    </source>
</evidence>
<dbReference type="GO" id="GO:0000011">
    <property type="term" value="P:vacuole inheritance"/>
    <property type="evidence" value="ECO:0007669"/>
    <property type="project" value="UniProtKB-ARBA"/>
</dbReference>
<dbReference type="Proteomes" id="UP000006039">
    <property type="component" value="Unassembled WGS sequence"/>
</dbReference>
<dbReference type="GO" id="GO:0005524">
    <property type="term" value="F:ATP binding"/>
    <property type="evidence" value="ECO:0007669"/>
    <property type="project" value="UniProtKB-UniRule"/>
</dbReference>
<dbReference type="STRING" id="644352.J3PJY9"/>
<comment type="subunit">
    <text evidence="1">Homodimer. Forms a ternary complex with ATG13 and ATG17.</text>
</comment>
<keyword evidence="5" id="KW-0808">Transferase</keyword>
<evidence type="ECO:0000256" key="1">
    <source>
        <dbReference type="ARBA" id="ARBA00011138"/>
    </source>
</evidence>
<keyword evidence="16" id="KW-1185">Reference proteome</keyword>
<dbReference type="EMBL" id="GL385454">
    <property type="protein sequence ID" value="EJT68597.1"/>
    <property type="molecule type" value="Genomic_DNA"/>
</dbReference>
<dbReference type="InterPro" id="IPR000719">
    <property type="entry name" value="Prot_kinase_dom"/>
</dbReference>
<evidence type="ECO:0000256" key="2">
    <source>
        <dbReference type="ARBA" id="ARBA00012513"/>
    </source>
</evidence>
<dbReference type="PROSITE" id="PS00108">
    <property type="entry name" value="PROTEIN_KINASE_ST"/>
    <property type="match status" value="1"/>
</dbReference>
<feature type="compositionally biased region" description="Basic residues" evidence="12">
    <location>
        <begin position="476"/>
        <end position="487"/>
    </location>
</feature>
<keyword evidence="3" id="KW-0723">Serine/threonine-protein kinase</keyword>
<dbReference type="VEuPathDB" id="FungiDB:GGTG_13831"/>
<evidence type="ECO:0000313" key="16">
    <source>
        <dbReference type="Proteomes" id="UP000006039"/>
    </source>
</evidence>
<evidence type="ECO:0000256" key="9">
    <source>
        <dbReference type="ARBA" id="ARBA00047899"/>
    </source>
</evidence>
<feature type="region of interest" description="Disordered" evidence="12">
    <location>
        <begin position="454"/>
        <end position="487"/>
    </location>
</feature>
<accession>J3PJY9</accession>
<protein>
    <recommendedName>
        <fullName evidence="2">non-specific serine/threonine protein kinase</fullName>
        <ecNumber evidence="2">2.7.11.1</ecNumber>
    </recommendedName>
</protein>
<reference evidence="15" key="4">
    <citation type="journal article" date="2015" name="G3 (Bethesda)">
        <title>Genome sequences of three phytopathogenic species of the Magnaporthaceae family of fungi.</title>
        <authorList>
            <person name="Okagaki L.H."/>
            <person name="Nunes C.C."/>
            <person name="Sailsbery J."/>
            <person name="Clay B."/>
            <person name="Brown D."/>
            <person name="John T."/>
            <person name="Oh Y."/>
            <person name="Young N."/>
            <person name="Fitzgerald M."/>
            <person name="Haas B.J."/>
            <person name="Zeng Q."/>
            <person name="Young S."/>
            <person name="Adiconis X."/>
            <person name="Fan L."/>
            <person name="Levin J.Z."/>
            <person name="Mitchell T.K."/>
            <person name="Okubara P.A."/>
            <person name="Farman M.L."/>
            <person name="Kohn L.M."/>
            <person name="Birren B."/>
            <person name="Ma L.-J."/>
            <person name="Dean R.A."/>
        </authorList>
    </citation>
    <scope>NUCLEOTIDE SEQUENCE</scope>
    <source>
        <strain evidence="15">R3-111a-1</strain>
    </source>
</reference>
<feature type="binding site" evidence="11">
    <location>
        <position position="527"/>
    </location>
    <ligand>
        <name>ATP</name>
        <dbReference type="ChEBI" id="CHEBI:30616"/>
    </ligand>
</feature>
<dbReference type="PANTHER" id="PTHR24346:SF110">
    <property type="entry name" value="NON-SPECIFIC SERINE_THREONINE PROTEIN KINASE"/>
    <property type="match status" value="1"/>
</dbReference>
<sequence length="907" mass="99189">MDPLSIAASVAGLLGAGAKLIAIMSPIVHNGDAPPLCRSVLTDLCDVTAILHQLEHFLAGRLLGGRSVPPERRELVLFEQLAAALTGCVITKDELETLVDDLGLVYNGTGVTGTFDRARWMHKEKDIARVLSRLQNHKSSLNCMLTIFSAGSIADINNSVVRLYALVEQAVASDSTLSARLARLEGADSMVGRPDTEVGTVRACGSDGGDAHSIRTVRQLQSGDQNLPHADFAEVGAQLSSLAFELEMALQSSRVYRRQLITSDGHSETSVTTSTRRRAAASIFSAISLADISNLSQYSLPILIQEVGNNRWYIQMGRPANDLPGSDGGDGPERYAATNGRAQNSPRRAPDNRTNGSDQLTAFQGEHSSSNSRRKERQHYAPAPHHGVVPQRGGSSRDPRASGAPTVLPVRTHTGASTTVSSSKDPSREASEIMHSILISQPEVDIEREKERLASDHGVDDAAPPPVVAPAETRGARSRHDHSKREKHTKFGEYILGNTIGKGEFSKVKLAWKQEGGVRVAIKLIKKGAHGSNLSHMSGIMREVHILKHLTHPNIVRLHRMNESERHYGIILEYASGGDLFDYILRNRYIKDHAARRLFAQLVSGVGYMHKKGIVHRDLKLENLLLDRNRNIIITNFGFANTFNPNEELTEEEEEGLWDKEFVKKMGLDKIGLDNPRKGDLMLTKLGSPCYAAPELVVTDLLYTGRKVDVWSCGVILYAMLAGHLPFDDDPANTEGDNINLLYKYIVSTPLTFPEYVTPHARDLLRRILVPNPRRRADLVEVARHSWLSEYAHVVELVIISTTTHTEIRNSTVPAEDAGENGSVVRSASVRESLKKTPASLAAGGLATKQGGVHQGAGHARQQDNKRRTVQVEYVAPTTQAQRGEPSNTQSTLKQTREDTGGNDDCG</sequence>